<sequence>MKRTLVMFLIILSAEMILGESRPSSPTQLIVAEVYDNVTLQCDLDSRVNMENNTIVCERVDLKKKVHAYRGKQDHPHDQMDQYRGRTTLNPKDLSRGVLTLLISSVQTSDSGPYRCFVPKRKPSCTFNLTVVRRDTPSTTRPPMEGVTKPDVSGGAHMKAVRAGIITTVVIALCVLVVVLVVKSGTIQDCLKSLRGKKRTSNGSEERDEDQERPLETVEVKLWSDSCSSPQPSKSTLASPALPSINCRSSSIVNNIVP</sequence>
<reference evidence="1" key="1">
    <citation type="submission" date="2018-11" db="EMBL/GenBank/DDBJ databases">
        <title>The sequence and de novo assembly of Larimichthys crocea genome using PacBio and Hi-C technologies.</title>
        <authorList>
            <person name="Xu P."/>
            <person name="Chen B."/>
            <person name="Zhou Z."/>
            <person name="Ke Q."/>
            <person name="Wu Y."/>
            <person name="Bai H."/>
            <person name="Pu F."/>
        </authorList>
    </citation>
    <scope>NUCLEOTIDE SEQUENCE</scope>
    <source>
        <tissue evidence="1">Muscle</tissue>
    </source>
</reference>
<accession>A0ACD3RVI6</accession>
<gene>
    <name evidence="1" type="ORF">E3U43_008626</name>
</gene>
<protein>
    <submittedName>
        <fullName evidence="1">Uncharacterized protein</fullName>
    </submittedName>
</protein>
<dbReference type="Proteomes" id="UP000793456">
    <property type="component" value="Chromosome I"/>
</dbReference>
<evidence type="ECO:0000313" key="2">
    <source>
        <dbReference type="Proteomes" id="UP000793456"/>
    </source>
</evidence>
<name>A0ACD3RVI6_LARCR</name>
<dbReference type="EMBL" id="CM011674">
    <property type="protein sequence ID" value="TMS23320.1"/>
    <property type="molecule type" value="Genomic_DNA"/>
</dbReference>
<evidence type="ECO:0000313" key="1">
    <source>
        <dbReference type="EMBL" id="TMS23320.1"/>
    </source>
</evidence>
<comment type="caution">
    <text evidence="1">The sequence shown here is derived from an EMBL/GenBank/DDBJ whole genome shotgun (WGS) entry which is preliminary data.</text>
</comment>
<proteinExistence type="predicted"/>
<organism evidence="1 2">
    <name type="scientific">Larimichthys crocea</name>
    <name type="common">Large yellow croaker</name>
    <name type="synonym">Pseudosciaena crocea</name>
    <dbReference type="NCBI Taxonomy" id="215358"/>
    <lineage>
        <taxon>Eukaryota</taxon>
        <taxon>Metazoa</taxon>
        <taxon>Chordata</taxon>
        <taxon>Craniata</taxon>
        <taxon>Vertebrata</taxon>
        <taxon>Euteleostomi</taxon>
        <taxon>Actinopterygii</taxon>
        <taxon>Neopterygii</taxon>
        <taxon>Teleostei</taxon>
        <taxon>Neoteleostei</taxon>
        <taxon>Acanthomorphata</taxon>
        <taxon>Eupercaria</taxon>
        <taxon>Sciaenidae</taxon>
        <taxon>Larimichthys</taxon>
    </lineage>
</organism>
<keyword evidence="2" id="KW-1185">Reference proteome</keyword>